<dbReference type="PANTHER" id="PTHR42781:SF6">
    <property type="entry name" value="SPERMIDINE_PUTRESCINE IMPORT ATP-BINDING PROTEIN POTA"/>
    <property type="match status" value="1"/>
</dbReference>
<keyword evidence="4" id="KW-0547">Nucleotide-binding</keyword>
<dbReference type="InterPro" id="IPR003439">
    <property type="entry name" value="ABC_transporter-like_ATP-bd"/>
</dbReference>
<dbReference type="Pfam" id="PF08402">
    <property type="entry name" value="TOBE_2"/>
    <property type="match status" value="1"/>
</dbReference>
<dbReference type="STRING" id="1672749.BJF92_09240"/>
<dbReference type="GO" id="GO:0005524">
    <property type="term" value="F:ATP binding"/>
    <property type="evidence" value="ECO:0007669"/>
    <property type="project" value="UniProtKB-KW"/>
</dbReference>
<evidence type="ECO:0000256" key="4">
    <source>
        <dbReference type="ARBA" id="ARBA00022741"/>
    </source>
</evidence>
<feature type="domain" description="ABC transporter" evidence="6">
    <location>
        <begin position="14"/>
        <end position="245"/>
    </location>
</feature>
<dbReference type="Pfam" id="PF00005">
    <property type="entry name" value="ABC_tran"/>
    <property type="match status" value="1"/>
</dbReference>
<dbReference type="InterPro" id="IPR050093">
    <property type="entry name" value="ABC_SmlMolc_Importer"/>
</dbReference>
<dbReference type="EMBL" id="MKIO01000026">
    <property type="protein sequence ID" value="OLP55818.1"/>
    <property type="molecule type" value="Genomic_DNA"/>
</dbReference>
<dbReference type="AlphaFoldDB" id="A0A1Q9AKL7"/>
<dbReference type="PANTHER" id="PTHR42781">
    <property type="entry name" value="SPERMIDINE/PUTRESCINE IMPORT ATP-BINDING PROTEIN POTA"/>
    <property type="match status" value="1"/>
</dbReference>
<gene>
    <name evidence="7" type="ORF">BJF92_09240</name>
</gene>
<dbReference type="SUPFAM" id="SSF50331">
    <property type="entry name" value="MOP-like"/>
    <property type="match status" value="1"/>
</dbReference>
<comment type="similarity">
    <text evidence="2">Belongs to the ABC transporter superfamily.</text>
</comment>
<evidence type="ECO:0000256" key="3">
    <source>
        <dbReference type="ARBA" id="ARBA00022448"/>
    </source>
</evidence>
<evidence type="ECO:0000313" key="7">
    <source>
        <dbReference type="EMBL" id="OLP55818.1"/>
    </source>
</evidence>
<reference evidence="7 8" key="1">
    <citation type="submission" date="2016-09" db="EMBL/GenBank/DDBJ databases">
        <title>Rhizobium sp. nov., a novel species isolated from the rice rhizosphere.</title>
        <authorList>
            <person name="Zhao J."/>
            <person name="Zhang X."/>
        </authorList>
    </citation>
    <scope>NUCLEOTIDE SEQUENCE [LARGE SCALE GENOMIC DNA]</scope>
    <source>
        <strain evidence="7 8">MH17</strain>
    </source>
</reference>
<evidence type="ECO:0000313" key="8">
    <source>
        <dbReference type="Proteomes" id="UP000186143"/>
    </source>
</evidence>
<sequence length="377" mass="41279">MSQPSTENSASKPVTLRSIVKSYDGKTAVVKGIDLSVAAGEFLTILGPSGSGKTSLLMMLAGFELPSSGEIRFGDSDVSRLPPHKRNIGMVFQHYALFPHMTVGQNLAFPLQVRGYDQVEIARRVAWALELVRLAGVESRRPAQLSGGQQQRIAVARALIFRPELVLMDEPLGALDKQLREQMQEEIARLHRDLRPTVIYVTHDQSEAIALSDRVAVFDSGRISQIAPPRELYEAPASAFVATFIGENNRIPAKAVDLCPFARFVIPGDRFVSAVPIGIETKGADCCVMVRPERLHFLACQQELANSIDAVVTGVTYHGDSIRIRAEITGSTTELISRQANDGQRPVPRIGEPILLGWRTEDARAFPNTAHQHSANT</sequence>
<dbReference type="Proteomes" id="UP000186143">
    <property type="component" value="Unassembled WGS sequence"/>
</dbReference>
<dbReference type="InterPro" id="IPR017871">
    <property type="entry name" value="ABC_transporter-like_CS"/>
</dbReference>
<evidence type="ECO:0000259" key="6">
    <source>
        <dbReference type="PROSITE" id="PS50893"/>
    </source>
</evidence>
<dbReference type="InterPro" id="IPR008995">
    <property type="entry name" value="Mo/tungstate-bd_C_term_dom"/>
</dbReference>
<dbReference type="PROSITE" id="PS50893">
    <property type="entry name" value="ABC_TRANSPORTER_2"/>
    <property type="match status" value="1"/>
</dbReference>
<evidence type="ECO:0000256" key="1">
    <source>
        <dbReference type="ARBA" id="ARBA00004417"/>
    </source>
</evidence>
<evidence type="ECO:0000256" key="5">
    <source>
        <dbReference type="ARBA" id="ARBA00022840"/>
    </source>
</evidence>
<dbReference type="Gene3D" id="3.40.50.300">
    <property type="entry name" value="P-loop containing nucleotide triphosphate hydrolases"/>
    <property type="match status" value="1"/>
</dbReference>
<proteinExistence type="inferred from homology"/>
<accession>A0A1Q9AKL7</accession>
<protein>
    <submittedName>
        <fullName evidence="7">Fe3+/spermidine/putrescine ABC transporter ATP-binding protein</fullName>
    </submittedName>
</protein>
<dbReference type="PROSITE" id="PS00211">
    <property type="entry name" value="ABC_TRANSPORTER_1"/>
    <property type="match status" value="1"/>
</dbReference>
<dbReference type="InterPro" id="IPR027417">
    <property type="entry name" value="P-loop_NTPase"/>
</dbReference>
<dbReference type="InterPro" id="IPR003593">
    <property type="entry name" value="AAA+_ATPase"/>
</dbReference>
<name>A0A1Q9AKL7_9HYPH</name>
<dbReference type="GO" id="GO:0043190">
    <property type="term" value="C:ATP-binding cassette (ABC) transporter complex"/>
    <property type="evidence" value="ECO:0007669"/>
    <property type="project" value="InterPro"/>
</dbReference>
<dbReference type="RefSeq" id="WP_075634552.1">
    <property type="nucleotide sequence ID" value="NZ_MKIO01000026.1"/>
</dbReference>
<dbReference type="GO" id="GO:0140359">
    <property type="term" value="F:ABC-type transporter activity"/>
    <property type="evidence" value="ECO:0007669"/>
    <property type="project" value="UniProtKB-ARBA"/>
</dbReference>
<keyword evidence="5 7" id="KW-0067">ATP-binding</keyword>
<organism evidence="7 8">
    <name type="scientific">Xaviernesmea rhizosphaerae</name>
    <dbReference type="NCBI Taxonomy" id="1672749"/>
    <lineage>
        <taxon>Bacteria</taxon>
        <taxon>Pseudomonadati</taxon>
        <taxon>Pseudomonadota</taxon>
        <taxon>Alphaproteobacteria</taxon>
        <taxon>Hyphomicrobiales</taxon>
        <taxon>Rhizobiaceae</taxon>
        <taxon>Rhizobium/Agrobacterium group</taxon>
        <taxon>Xaviernesmea</taxon>
    </lineage>
</organism>
<comment type="subcellular location">
    <subcellularLocation>
        <location evidence="1">Cell inner membrane</location>
        <topology evidence="1">Peripheral membrane protein</topology>
    </subcellularLocation>
</comment>
<comment type="caution">
    <text evidence="7">The sequence shown here is derived from an EMBL/GenBank/DDBJ whole genome shotgun (WGS) entry which is preliminary data.</text>
</comment>
<dbReference type="GO" id="GO:0016887">
    <property type="term" value="F:ATP hydrolysis activity"/>
    <property type="evidence" value="ECO:0007669"/>
    <property type="project" value="InterPro"/>
</dbReference>
<dbReference type="SMART" id="SM00382">
    <property type="entry name" value="AAA"/>
    <property type="match status" value="1"/>
</dbReference>
<dbReference type="FunFam" id="3.40.50.300:FF:000042">
    <property type="entry name" value="Maltose/maltodextrin ABC transporter, ATP-binding protein"/>
    <property type="match status" value="1"/>
</dbReference>
<dbReference type="SUPFAM" id="SSF52540">
    <property type="entry name" value="P-loop containing nucleoside triphosphate hydrolases"/>
    <property type="match status" value="1"/>
</dbReference>
<dbReference type="Gene3D" id="2.40.50.100">
    <property type="match status" value="1"/>
</dbReference>
<dbReference type="InterPro" id="IPR013611">
    <property type="entry name" value="Transp-assoc_OB_typ2"/>
</dbReference>
<evidence type="ECO:0000256" key="2">
    <source>
        <dbReference type="ARBA" id="ARBA00005417"/>
    </source>
</evidence>
<keyword evidence="3" id="KW-0813">Transport</keyword>